<dbReference type="Gene3D" id="2.30.30.370">
    <property type="entry name" value="FAH"/>
    <property type="match status" value="1"/>
</dbReference>
<dbReference type="GeneID" id="83608050"/>
<dbReference type="Proteomes" id="UP001219297">
    <property type="component" value="Unassembled WGS sequence"/>
</dbReference>
<name>A0ABT5V448_9ACTO</name>
<dbReference type="InterPro" id="IPR011234">
    <property type="entry name" value="Fumarylacetoacetase-like_C"/>
</dbReference>
<organism evidence="4 5">
    <name type="scientific">Actinotignum sanguinis</name>
    <dbReference type="NCBI Taxonomy" id="1445614"/>
    <lineage>
        <taxon>Bacteria</taxon>
        <taxon>Bacillati</taxon>
        <taxon>Actinomycetota</taxon>
        <taxon>Actinomycetes</taxon>
        <taxon>Actinomycetales</taxon>
        <taxon>Actinomycetaceae</taxon>
        <taxon>Actinotignum</taxon>
    </lineage>
</organism>
<dbReference type="Pfam" id="PF01557">
    <property type="entry name" value="FAA_hydrolase"/>
    <property type="match status" value="1"/>
</dbReference>
<evidence type="ECO:0000259" key="3">
    <source>
        <dbReference type="Pfam" id="PF10370"/>
    </source>
</evidence>
<dbReference type="Gene3D" id="3.90.850.10">
    <property type="entry name" value="Fumarylacetoacetase-like, C-terminal domain"/>
    <property type="match status" value="1"/>
</dbReference>
<dbReference type="InterPro" id="IPR018833">
    <property type="entry name" value="Rv2993c-like_N"/>
</dbReference>
<proteinExistence type="predicted"/>
<dbReference type="PANTHER" id="PTHR11820:SF7">
    <property type="entry name" value="ACYLPYRUVASE FAHD1, MITOCHONDRIAL"/>
    <property type="match status" value="1"/>
</dbReference>
<dbReference type="SUPFAM" id="SSF56529">
    <property type="entry name" value="FAH"/>
    <property type="match status" value="1"/>
</dbReference>
<evidence type="ECO:0000313" key="4">
    <source>
        <dbReference type="EMBL" id="MDE1655534.1"/>
    </source>
</evidence>
<dbReference type="RefSeq" id="WP_274733813.1">
    <property type="nucleotide sequence ID" value="NZ_CAMXYX010000012.1"/>
</dbReference>
<evidence type="ECO:0000256" key="1">
    <source>
        <dbReference type="ARBA" id="ARBA00022723"/>
    </source>
</evidence>
<keyword evidence="5" id="KW-1185">Reference proteome</keyword>
<keyword evidence="4" id="KW-0378">Hydrolase</keyword>
<dbReference type="GO" id="GO:0016787">
    <property type="term" value="F:hydrolase activity"/>
    <property type="evidence" value="ECO:0007669"/>
    <property type="project" value="UniProtKB-KW"/>
</dbReference>
<evidence type="ECO:0000313" key="5">
    <source>
        <dbReference type="Proteomes" id="UP001219297"/>
    </source>
</evidence>
<keyword evidence="1" id="KW-0479">Metal-binding</keyword>
<reference evidence="4 5" key="1">
    <citation type="submission" date="2023-02" db="EMBL/GenBank/DDBJ databases">
        <title>Defining the Infant Male Urobiome and Moving Towards Mechanisms in Urobiome Research.</title>
        <authorList>
            <person name="Reasoner S."/>
            <person name="Flores V."/>
            <person name="Van Horn G."/>
            <person name="Morales G."/>
            <person name="Peard L."/>
            <person name="Abelson B."/>
            <person name="Manuel C."/>
            <person name="Lee J."/>
            <person name="Baker B."/>
            <person name="Williams T."/>
            <person name="Schmitz J."/>
            <person name="Clayton D."/>
            <person name="Hadjifrangiskou M."/>
        </authorList>
    </citation>
    <scope>NUCLEOTIDE SEQUENCE [LARGE SCALE GENOMIC DNA]</scope>
    <source>
        <strain evidence="4 5">AS1053</strain>
    </source>
</reference>
<dbReference type="Pfam" id="PF10370">
    <property type="entry name" value="Rv2993c-like_N"/>
    <property type="match status" value="1"/>
</dbReference>
<protein>
    <submittedName>
        <fullName evidence="4">Fumarylacetoacetate hydrolase family protein</fullName>
    </submittedName>
</protein>
<accession>A0ABT5V448</accession>
<gene>
    <name evidence="4" type="ORF">PWJ81_00400</name>
</gene>
<dbReference type="EMBL" id="JARBHI010000001">
    <property type="protein sequence ID" value="MDE1655534.1"/>
    <property type="molecule type" value="Genomic_DNA"/>
</dbReference>
<dbReference type="PANTHER" id="PTHR11820">
    <property type="entry name" value="ACYLPYRUVASE"/>
    <property type="match status" value="1"/>
</dbReference>
<evidence type="ECO:0000259" key="2">
    <source>
        <dbReference type="Pfam" id="PF01557"/>
    </source>
</evidence>
<feature type="domain" description="Fumarylacetoacetase-like C-terminal" evidence="2">
    <location>
        <begin position="75"/>
        <end position="243"/>
    </location>
</feature>
<comment type="caution">
    <text evidence="4">The sequence shown here is derived from an EMBL/GenBank/DDBJ whole genome shotgun (WGS) entry which is preliminary data.</text>
</comment>
<dbReference type="InterPro" id="IPR036663">
    <property type="entry name" value="Fumarylacetoacetase_C_sf"/>
</dbReference>
<sequence length="247" mass="26125">MKIARLSLSQGPRYAVYDEGADDFVILADDPIFGDIQPTGERVAAADAVLLSPMIPRSKAIGFGNATAPGTTTADLFFFMKPNTAVCGPDDPIIIPDWASEGLAHEVELGIIIGRVAKDVPEERALDAVFGYTIINDVTARGDVNGAQKMFDTALPVGPYILTDIDVSDLAMTSRVNGETYTRARTSDYPLSVAQSVAAASRRCTLLPGDIILPGAFNGEPPLKAGDVVECEIEGFGVLRNPVLAAN</sequence>
<feature type="domain" description="Rv2993c-like N-terminal" evidence="3">
    <location>
        <begin position="1"/>
        <end position="53"/>
    </location>
</feature>